<evidence type="ECO:0000313" key="2">
    <source>
        <dbReference type="EMBL" id="QJA72332.1"/>
    </source>
</evidence>
<reference evidence="2" key="1">
    <citation type="submission" date="2020-03" db="EMBL/GenBank/DDBJ databases">
        <title>The deep terrestrial virosphere.</title>
        <authorList>
            <person name="Holmfeldt K."/>
            <person name="Nilsson E."/>
            <person name="Simone D."/>
            <person name="Lopez-Fernandez M."/>
            <person name="Wu X."/>
            <person name="de Brujin I."/>
            <person name="Lundin D."/>
            <person name="Andersson A."/>
            <person name="Bertilsson S."/>
            <person name="Dopson M."/>
        </authorList>
    </citation>
    <scope>NUCLEOTIDE SEQUENCE</scope>
    <source>
        <strain evidence="2">MM415A02797</strain>
        <strain evidence="1">MM415B01983</strain>
    </source>
</reference>
<organism evidence="2">
    <name type="scientific">viral metagenome</name>
    <dbReference type="NCBI Taxonomy" id="1070528"/>
    <lineage>
        <taxon>unclassified sequences</taxon>
        <taxon>metagenomes</taxon>
        <taxon>organismal metagenomes</taxon>
    </lineage>
</organism>
<accession>A0A6M3JTB2</accession>
<dbReference type="EMBL" id="MT141184">
    <property type="protein sequence ID" value="QJA55829.1"/>
    <property type="molecule type" value="Genomic_DNA"/>
</dbReference>
<gene>
    <name evidence="2" type="ORF">MM415A02797_0005</name>
    <name evidence="1" type="ORF">MM415B01983_0010</name>
</gene>
<dbReference type="AlphaFoldDB" id="A0A6M3JTB2"/>
<name>A0A6M3JTB2_9ZZZZ</name>
<proteinExistence type="predicted"/>
<protein>
    <submittedName>
        <fullName evidence="2">Uncharacterized protein</fullName>
    </submittedName>
</protein>
<evidence type="ECO:0000313" key="1">
    <source>
        <dbReference type="EMBL" id="QJA55829.1"/>
    </source>
</evidence>
<sequence>MKLIIEEGILTLRVKLSDVDLKQVGDGSTVIQVKELKTKEEVDAILGIWRLNVEVCKE</sequence>
<dbReference type="EMBL" id="MT141943">
    <property type="protein sequence ID" value="QJA72332.1"/>
    <property type="molecule type" value="Genomic_DNA"/>
</dbReference>